<name>A0ABS9SMN6_9BACT</name>
<dbReference type="Proteomes" id="UP001202248">
    <property type="component" value="Unassembled WGS sequence"/>
</dbReference>
<gene>
    <name evidence="1" type="ORF">MKP09_17750</name>
</gene>
<dbReference type="RefSeq" id="WP_240831659.1">
    <property type="nucleotide sequence ID" value="NZ_JAKWBL010000004.1"/>
</dbReference>
<evidence type="ECO:0000313" key="1">
    <source>
        <dbReference type="EMBL" id="MCH5599619.1"/>
    </source>
</evidence>
<evidence type="ECO:0000313" key="2">
    <source>
        <dbReference type="Proteomes" id="UP001202248"/>
    </source>
</evidence>
<accession>A0ABS9SMN6</accession>
<keyword evidence="2" id="KW-1185">Reference proteome</keyword>
<organism evidence="1 2">
    <name type="scientific">Niabella ginsengisoli</name>
    <dbReference type="NCBI Taxonomy" id="522298"/>
    <lineage>
        <taxon>Bacteria</taxon>
        <taxon>Pseudomonadati</taxon>
        <taxon>Bacteroidota</taxon>
        <taxon>Chitinophagia</taxon>
        <taxon>Chitinophagales</taxon>
        <taxon>Chitinophagaceae</taxon>
        <taxon>Niabella</taxon>
    </lineage>
</organism>
<reference evidence="1 2" key="1">
    <citation type="submission" date="2022-02" db="EMBL/GenBank/DDBJ databases">
        <authorList>
            <person name="Min J."/>
        </authorList>
    </citation>
    <scope>NUCLEOTIDE SEQUENCE [LARGE SCALE GENOMIC DNA]</scope>
    <source>
        <strain evidence="1 2">GR10-1</strain>
    </source>
</reference>
<dbReference type="InterPro" id="IPR049511">
    <property type="entry name" value="PGH-like_rpt"/>
</dbReference>
<proteinExistence type="predicted"/>
<dbReference type="Pfam" id="PF17660">
    <property type="entry name" value="BTRD1"/>
    <property type="match status" value="2"/>
</dbReference>
<comment type="caution">
    <text evidence="1">The sequence shown here is derived from an EMBL/GenBank/DDBJ whole genome shotgun (WGS) entry which is preliminary data.</text>
</comment>
<dbReference type="EMBL" id="JAKWBL010000004">
    <property type="protein sequence ID" value="MCH5599619.1"/>
    <property type="molecule type" value="Genomic_DNA"/>
</dbReference>
<protein>
    <submittedName>
        <fullName evidence="1">Uncharacterized protein</fullName>
    </submittedName>
</protein>
<sequence>MTLSEFVAAFDQYTNKEKFKLVYLDAYIRGGKPVLSGIWYKTAPNFNSWYEKYNKTAAQFQAEYNAMLKNGFLTRCIAGYSQGGSARFEGIWSK</sequence>